<evidence type="ECO:0000256" key="3">
    <source>
        <dbReference type="ARBA" id="ARBA00022448"/>
    </source>
</evidence>
<evidence type="ECO:0000256" key="4">
    <source>
        <dbReference type="ARBA" id="ARBA00022729"/>
    </source>
</evidence>
<dbReference type="EMBL" id="JAGGKP010000001">
    <property type="protein sequence ID" value="MBP1935488.1"/>
    <property type="molecule type" value="Genomic_DNA"/>
</dbReference>
<keyword evidence="3" id="KW-0813">Transport</keyword>
<comment type="subcellular location">
    <subcellularLocation>
        <location evidence="1">Cell envelope</location>
    </subcellularLocation>
</comment>
<dbReference type="PANTHER" id="PTHR43649:SF31">
    <property type="entry name" value="SN-GLYCEROL-3-PHOSPHATE-BINDING PERIPLASMIC PROTEIN UGPB"/>
    <property type="match status" value="1"/>
</dbReference>
<dbReference type="Gene3D" id="3.40.190.10">
    <property type="entry name" value="Periplasmic binding protein-like II"/>
    <property type="match status" value="1"/>
</dbReference>
<comment type="caution">
    <text evidence="5">The sequence shown here is derived from an EMBL/GenBank/DDBJ whole genome shotgun (WGS) entry which is preliminary data.</text>
</comment>
<keyword evidence="6" id="KW-1185">Reference proteome</keyword>
<dbReference type="SUPFAM" id="SSF53850">
    <property type="entry name" value="Periplasmic binding protein-like II"/>
    <property type="match status" value="1"/>
</dbReference>
<dbReference type="Proteomes" id="UP001519273">
    <property type="component" value="Unassembled WGS sequence"/>
</dbReference>
<dbReference type="RefSeq" id="WP_342454240.1">
    <property type="nucleotide sequence ID" value="NZ_CBCRVE010000001.1"/>
</dbReference>
<gene>
    <name evidence="5" type="ORF">J2Z20_000349</name>
</gene>
<dbReference type="PANTHER" id="PTHR43649">
    <property type="entry name" value="ARABINOSE-BINDING PROTEIN-RELATED"/>
    <property type="match status" value="1"/>
</dbReference>
<organism evidence="5 6">
    <name type="scientific">Paenibacillus sediminis</name>
    <dbReference type="NCBI Taxonomy" id="664909"/>
    <lineage>
        <taxon>Bacteria</taxon>
        <taxon>Bacillati</taxon>
        <taxon>Bacillota</taxon>
        <taxon>Bacilli</taxon>
        <taxon>Bacillales</taxon>
        <taxon>Paenibacillaceae</taxon>
        <taxon>Paenibacillus</taxon>
    </lineage>
</organism>
<evidence type="ECO:0000313" key="6">
    <source>
        <dbReference type="Proteomes" id="UP001519273"/>
    </source>
</evidence>
<proteinExistence type="inferred from homology"/>
<accession>A0ABS4GYY9</accession>
<dbReference type="Pfam" id="PF01547">
    <property type="entry name" value="SBP_bac_1"/>
    <property type="match status" value="1"/>
</dbReference>
<name>A0ABS4GYY9_9BACL</name>
<dbReference type="InterPro" id="IPR006059">
    <property type="entry name" value="SBP"/>
</dbReference>
<comment type="similarity">
    <text evidence="2">Belongs to the bacterial solute-binding protein 1 family.</text>
</comment>
<sequence length="496" mass="55914">MKNIKSSVIRKTVSVLLATTLFGSLIVGCTPNKQSDQPKEKVLRIGTIYGGPDDSYFRQQFTDIFEYTHPNIKVEIVPAVDYSQYRYVDPEKQSQDPIDYVESTKKLLTGDNPVDVIVGDTNIVKSLIQENLLKQLDPLMQEDKFDTSDFVPTVIDGIKDLGDGSGLYALSPTFSSSALFYNKKIFQDAGVDLPKDGMTWDEAFDLARLVAKGEGKDRVYGISFNRYQGGDPYYDAMTYSAPLQLRTFDEKAEKMTVNTPQWEKVWSTISKLVKDKIVPTNDQQSNGKVEAAASYNPIQGDLFLSSKVAMTIGDSNYVTELNDANKNAEKIKDFHKVDWDIVTIPTHPEKPGIGGNIYLSNLMAINSNAQNPEDAWEFIKFLNSEEWAKIKSRSSSYEMVARKSYIQPREGLTYNIQAFYTLKPVPPANTRDDQLYQKMPNLWLVSDQGRTFFQEVIDNKKTPAEALQAWEKKGNEMLLEMKNNPTGKPAEVKPAN</sequence>
<keyword evidence="5" id="KW-0762">Sugar transport</keyword>
<protein>
    <submittedName>
        <fullName evidence="5">Multiple sugar transport system substrate-binding protein</fullName>
    </submittedName>
</protein>
<evidence type="ECO:0000256" key="2">
    <source>
        <dbReference type="ARBA" id="ARBA00008520"/>
    </source>
</evidence>
<dbReference type="InterPro" id="IPR050490">
    <property type="entry name" value="Bact_solute-bd_prot1"/>
</dbReference>
<keyword evidence="4" id="KW-0732">Signal</keyword>
<reference evidence="5 6" key="1">
    <citation type="submission" date="2021-03" db="EMBL/GenBank/DDBJ databases">
        <title>Genomic Encyclopedia of Type Strains, Phase IV (KMG-IV): sequencing the most valuable type-strain genomes for metagenomic binning, comparative biology and taxonomic classification.</title>
        <authorList>
            <person name="Goeker M."/>
        </authorList>
    </citation>
    <scope>NUCLEOTIDE SEQUENCE [LARGE SCALE GENOMIC DNA]</scope>
    <source>
        <strain evidence="5 6">DSM 23491</strain>
    </source>
</reference>
<evidence type="ECO:0000256" key="1">
    <source>
        <dbReference type="ARBA" id="ARBA00004196"/>
    </source>
</evidence>
<evidence type="ECO:0000313" key="5">
    <source>
        <dbReference type="EMBL" id="MBP1935488.1"/>
    </source>
</evidence>
<dbReference type="PROSITE" id="PS51257">
    <property type="entry name" value="PROKAR_LIPOPROTEIN"/>
    <property type="match status" value="1"/>
</dbReference>